<comment type="caution">
    <text evidence="12">The sequence shown here is derived from an EMBL/GenBank/DDBJ whole genome shotgun (WGS) entry which is preliminary data.</text>
</comment>
<dbReference type="PANTHER" id="PTHR42904:SF6">
    <property type="entry name" value="NAD-CAPPED RNA HYDROLASE NUDT12"/>
    <property type="match status" value="1"/>
</dbReference>
<dbReference type="InterPro" id="IPR015375">
    <property type="entry name" value="NADH_PPase-like_N"/>
</dbReference>
<evidence type="ECO:0000313" key="12">
    <source>
        <dbReference type="EMBL" id="GLY56467.1"/>
    </source>
</evidence>
<keyword evidence="8" id="KW-0520">NAD</keyword>
<dbReference type="Pfam" id="PF09296">
    <property type="entry name" value="NUDIX-like"/>
    <property type="match status" value="1"/>
</dbReference>
<reference evidence="12" key="1">
    <citation type="submission" date="2023-03" db="EMBL/GenBank/DDBJ databases">
        <title>Cellulosimicrobium cellulans NBRC 103059.</title>
        <authorList>
            <person name="Ichikawa N."/>
            <person name="Sato H."/>
            <person name="Tonouchi N."/>
        </authorList>
    </citation>
    <scope>NUCLEOTIDE SEQUENCE</scope>
    <source>
        <strain evidence="12">NBRC 103059</strain>
    </source>
</reference>
<feature type="compositionally biased region" description="Low complexity" evidence="10">
    <location>
        <begin position="28"/>
        <end position="47"/>
    </location>
</feature>
<sequence length="381" mass="40409">MAYGRGVSTPAARPSSGTSDPAAAPDRPTTTSTGTPTDTGTGTVPGPGALPRTPLDHLPLPLDGAFVDRAEHRRAEPDLVRTLRSQPTTRVLLVHRGRLALGGPGAADGVALLDPAELRDVDPATDDDQGRWLFLGEGDGTAYLALVLPDDADAEEVDIEGVDASEPFAVLARERTWSGLRDLVGEVAAPVAGLATEAVALAAWHANHPRCPRCGGRTTVEKGGWTRRCVAQGVELYPRTDPAVIMTVVHGEGSDERLLLGHAAHWPERRFSTLAGYVEPGESLENAVRREVAEEAGVVVGDVAYRGSQPWPFPASLMLGFSARALTTELHVDGVELTDARWFTRAELADAVRSGEVLLPGRSSIARALVEDWFGARLADD</sequence>
<evidence type="ECO:0000256" key="7">
    <source>
        <dbReference type="ARBA" id="ARBA00022842"/>
    </source>
</evidence>
<evidence type="ECO:0000256" key="9">
    <source>
        <dbReference type="ARBA" id="ARBA00023679"/>
    </source>
</evidence>
<comment type="similarity">
    <text evidence="3">Belongs to the Nudix hydrolase family. NudC subfamily.</text>
</comment>
<dbReference type="InterPro" id="IPR049734">
    <property type="entry name" value="NudC-like_C"/>
</dbReference>
<evidence type="ECO:0000256" key="8">
    <source>
        <dbReference type="ARBA" id="ARBA00023027"/>
    </source>
</evidence>
<dbReference type="GO" id="GO:0046872">
    <property type="term" value="F:metal ion binding"/>
    <property type="evidence" value="ECO:0007669"/>
    <property type="project" value="UniProtKB-KW"/>
</dbReference>
<dbReference type="GO" id="GO:0019677">
    <property type="term" value="P:NAD+ catabolic process"/>
    <property type="evidence" value="ECO:0007669"/>
    <property type="project" value="TreeGrafter"/>
</dbReference>
<dbReference type="GO" id="GO:0006742">
    <property type="term" value="P:NADP+ catabolic process"/>
    <property type="evidence" value="ECO:0007669"/>
    <property type="project" value="TreeGrafter"/>
</dbReference>
<dbReference type="InterPro" id="IPR015376">
    <property type="entry name" value="Znr_NADH_PPase"/>
</dbReference>
<evidence type="ECO:0000256" key="10">
    <source>
        <dbReference type="SAM" id="MobiDB-lite"/>
    </source>
</evidence>
<dbReference type="Proteomes" id="UP001165168">
    <property type="component" value="Unassembled WGS sequence"/>
</dbReference>
<name>A0AAV5P5B8_CELCE</name>
<proteinExistence type="inferred from homology"/>
<dbReference type="GO" id="GO:0005829">
    <property type="term" value="C:cytosol"/>
    <property type="evidence" value="ECO:0007669"/>
    <property type="project" value="TreeGrafter"/>
</dbReference>
<evidence type="ECO:0000256" key="2">
    <source>
        <dbReference type="ARBA" id="ARBA00001947"/>
    </source>
</evidence>
<feature type="domain" description="Nudix hydrolase" evidence="11">
    <location>
        <begin position="238"/>
        <end position="365"/>
    </location>
</feature>
<evidence type="ECO:0000256" key="1">
    <source>
        <dbReference type="ARBA" id="ARBA00001946"/>
    </source>
</evidence>
<protein>
    <recommendedName>
        <fullName evidence="4">NAD(+) diphosphatase</fullName>
        <ecNumber evidence="4">3.6.1.22</ecNumber>
    </recommendedName>
</protein>
<evidence type="ECO:0000256" key="4">
    <source>
        <dbReference type="ARBA" id="ARBA00012381"/>
    </source>
</evidence>
<feature type="region of interest" description="Disordered" evidence="10">
    <location>
        <begin position="1"/>
        <end position="62"/>
    </location>
</feature>
<dbReference type="PROSITE" id="PS00893">
    <property type="entry name" value="NUDIX_BOX"/>
    <property type="match status" value="1"/>
</dbReference>
<evidence type="ECO:0000313" key="13">
    <source>
        <dbReference type="Proteomes" id="UP001165168"/>
    </source>
</evidence>
<gene>
    <name evidence="12" type="ORF">Ccel01_10690</name>
</gene>
<dbReference type="NCBIfam" id="NF001299">
    <property type="entry name" value="PRK00241.1"/>
    <property type="match status" value="1"/>
</dbReference>
<dbReference type="Gene3D" id="3.90.79.10">
    <property type="entry name" value="Nucleoside Triphosphate Pyrophosphohydrolase"/>
    <property type="match status" value="1"/>
</dbReference>
<evidence type="ECO:0000256" key="5">
    <source>
        <dbReference type="ARBA" id="ARBA00022723"/>
    </source>
</evidence>
<dbReference type="Pfam" id="PF00293">
    <property type="entry name" value="NUDIX"/>
    <property type="match status" value="1"/>
</dbReference>
<dbReference type="CDD" id="cd03429">
    <property type="entry name" value="NUDIX_NADH_pyrophosphatase_Nudt13"/>
    <property type="match status" value="1"/>
</dbReference>
<keyword evidence="7" id="KW-0460">Magnesium</keyword>
<dbReference type="GO" id="GO:0035529">
    <property type="term" value="F:NADH pyrophosphatase activity"/>
    <property type="evidence" value="ECO:0007669"/>
    <property type="project" value="TreeGrafter"/>
</dbReference>
<evidence type="ECO:0000256" key="6">
    <source>
        <dbReference type="ARBA" id="ARBA00022801"/>
    </source>
</evidence>
<dbReference type="EC" id="3.6.1.22" evidence="4"/>
<dbReference type="EMBL" id="BSTG01000001">
    <property type="protein sequence ID" value="GLY56467.1"/>
    <property type="molecule type" value="Genomic_DNA"/>
</dbReference>
<dbReference type="InterPro" id="IPR000086">
    <property type="entry name" value="NUDIX_hydrolase_dom"/>
</dbReference>
<dbReference type="Pfam" id="PF09297">
    <property type="entry name" value="Zn_ribbon_NUD"/>
    <property type="match status" value="1"/>
</dbReference>
<dbReference type="PROSITE" id="PS51462">
    <property type="entry name" value="NUDIX"/>
    <property type="match status" value="1"/>
</dbReference>
<dbReference type="InterPro" id="IPR020084">
    <property type="entry name" value="NUDIX_hydrolase_CS"/>
</dbReference>
<comment type="cofactor">
    <cofactor evidence="2">
        <name>Zn(2+)</name>
        <dbReference type="ChEBI" id="CHEBI:29105"/>
    </cofactor>
</comment>
<evidence type="ECO:0000256" key="3">
    <source>
        <dbReference type="ARBA" id="ARBA00009595"/>
    </source>
</evidence>
<accession>A0AAV5P5B8</accession>
<evidence type="ECO:0000259" key="11">
    <source>
        <dbReference type="PROSITE" id="PS51462"/>
    </source>
</evidence>
<dbReference type="Gene3D" id="3.90.79.20">
    <property type="match status" value="1"/>
</dbReference>
<dbReference type="InterPro" id="IPR050241">
    <property type="entry name" value="NAD-cap_RNA_hydrolase_NudC"/>
</dbReference>
<dbReference type="SUPFAM" id="SSF55811">
    <property type="entry name" value="Nudix"/>
    <property type="match status" value="1"/>
</dbReference>
<organism evidence="12 13">
    <name type="scientific">Cellulosimicrobium cellulans</name>
    <name type="common">Arthrobacter luteus</name>
    <dbReference type="NCBI Taxonomy" id="1710"/>
    <lineage>
        <taxon>Bacteria</taxon>
        <taxon>Bacillati</taxon>
        <taxon>Actinomycetota</taxon>
        <taxon>Actinomycetes</taxon>
        <taxon>Micrococcales</taxon>
        <taxon>Promicromonosporaceae</taxon>
        <taxon>Cellulosimicrobium</taxon>
    </lineage>
</organism>
<keyword evidence="5" id="KW-0479">Metal-binding</keyword>
<comment type="cofactor">
    <cofactor evidence="1">
        <name>Mg(2+)</name>
        <dbReference type="ChEBI" id="CHEBI:18420"/>
    </cofactor>
</comment>
<comment type="catalytic activity">
    <reaction evidence="9">
        <text>a 5'-end NAD(+)-phospho-ribonucleoside in mRNA + H2O = a 5'-end phospho-adenosine-phospho-ribonucleoside in mRNA + beta-nicotinamide D-ribonucleotide + 2 H(+)</text>
        <dbReference type="Rhea" id="RHEA:60876"/>
        <dbReference type="Rhea" id="RHEA-COMP:15698"/>
        <dbReference type="Rhea" id="RHEA-COMP:15719"/>
        <dbReference type="ChEBI" id="CHEBI:14649"/>
        <dbReference type="ChEBI" id="CHEBI:15377"/>
        <dbReference type="ChEBI" id="CHEBI:15378"/>
        <dbReference type="ChEBI" id="CHEBI:144029"/>
        <dbReference type="ChEBI" id="CHEBI:144051"/>
    </reaction>
    <physiologicalReaction direction="left-to-right" evidence="9">
        <dbReference type="Rhea" id="RHEA:60877"/>
    </physiologicalReaction>
</comment>
<keyword evidence="6" id="KW-0378">Hydrolase</keyword>
<dbReference type="AlphaFoldDB" id="A0AAV5P5B8"/>
<dbReference type="PANTHER" id="PTHR42904">
    <property type="entry name" value="NUDIX HYDROLASE, NUDC SUBFAMILY"/>
    <property type="match status" value="1"/>
</dbReference>
<dbReference type="InterPro" id="IPR015797">
    <property type="entry name" value="NUDIX_hydrolase-like_dom_sf"/>
</dbReference>